<reference evidence="2" key="1">
    <citation type="submission" date="2023-05" db="EMBL/GenBank/DDBJ databases">
        <authorList>
            <person name="Zhang X."/>
        </authorList>
    </citation>
    <scope>NUCLEOTIDE SEQUENCE</scope>
    <source>
        <strain evidence="2">BD1B2-1</strain>
    </source>
</reference>
<accession>A0AAE3RCX7</accession>
<feature type="signal peptide" evidence="1">
    <location>
        <begin position="1"/>
        <end position="22"/>
    </location>
</feature>
<gene>
    <name evidence="2" type="ORF">QNI22_35475</name>
</gene>
<protein>
    <submittedName>
        <fullName evidence="2">Uncharacterized protein</fullName>
    </submittedName>
</protein>
<feature type="chain" id="PRO_5042197617" evidence="1">
    <location>
        <begin position="23"/>
        <end position="216"/>
    </location>
</feature>
<proteinExistence type="predicted"/>
<keyword evidence="3" id="KW-1185">Reference proteome</keyword>
<dbReference type="Proteomes" id="UP001232063">
    <property type="component" value="Unassembled WGS sequence"/>
</dbReference>
<keyword evidence="1" id="KW-0732">Signal</keyword>
<dbReference type="EMBL" id="JASJOU010000019">
    <property type="protein sequence ID" value="MDJ1506014.1"/>
    <property type="molecule type" value="Genomic_DNA"/>
</dbReference>
<evidence type="ECO:0000313" key="2">
    <source>
        <dbReference type="EMBL" id="MDJ1506014.1"/>
    </source>
</evidence>
<organism evidence="2 3">
    <name type="scientific">Xanthocytophaga agilis</name>
    <dbReference type="NCBI Taxonomy" id="3048010"/>
    <lineage>
        <taxon>Bacteria</taxon>
        <taxon>Pseudomonadati</taxon>
        <taxon>Bacteroidota</taxon>
        <taxon>Cytophagia</taxon>
        <taxon>Cytophagales</taxon>
        <taxon>Rhodocytophagaceae</taxon>
        <taxon>Xanthocytophaga</taxon>
    </lineage>
</organism>
<dbReference type="RefSeq" id="WP_314518671.1">
    <property type="nucleotide sequence ID" value="NZ_JASJOU010000019.1"/>
</dbReference>
<sequence length="216" mass="25121">MKVFVLWLAALLVLCSTGFAQSAWREKENALWADYNAKKLTLEEWNHKLLTEAGSLGAGLTVWFNEQKSGDTVSIVSRHIKQANKFALYIPEDWNIHDGKYASYIRMYLVNFLDFTIYIPRMDATVDNFSDYIKINNTWYKIRDNEKSRCGNSYYKSKLGPRGLYVLNVNSIHQEKGSEKVKYKITFDLNGKKIESNEIEISLYPNQLKRLMGELH</sequence>
<comment type="caution">
    <text evidence="2">The sequence shown here is derived from an EMBL/GenBank/DDBJ whole genome shotgun (WGS) entry which is preliminary data.</text>
</comment>
<name>A0AAE3RCX7_9BACT</name>
<dbReference type="AlphaFoldDB" id="A0AAE3RCX7"/>
<evidence type="ECO:0000313" key="3">
    <source>
        <dbReference type="Proteomes" id="UP001232063"/>
    </source>
</evidence>
<evidence type="ECO:0000256" key="1">
    <source>
        <dbReference type="SAM" id="SignalP"/>
    </source>
</evidence>